<evidence type="ECO:0000259" key="1">
    <source>
        <dbReference type="PROSITE" id="PS50404"/>
    </source>
</evidence>
<dbReference type="InterPro" id="IPR004046">
    <property type="entry name" value="GST_C"/>
</dbReference>
<reference evidence="3 4" key="1">
    <citation type="journal article" date="2014" name="Genome Announc.">
        <title>Genome Sequence of a Promising Hydrogen-Producing Facultative Anaerobic Bacterium, Brevundimonas naejangsanensis Strain B1.</title>
        <authorList>
            <person name="Su H."/>
            <person name="Zhang T."/>
            <person name="Bao M."/>
            <person name="Jiang Y."/>
            <person name="Wang Y."/>
            <person name="Tan T."/>
        </authorList>
    </citation>
    <scope>NUCLEOTIDE SEQUENCE [LARGE SCALE GENOMIC DNA]</scope>
    <source>
        <strain evidence="3 4">B1</strain>
    </source>
</reference>
<dbReference type="STRING" id="588932.DA69_10495"/>
<dbReference type="Proteomes" id="UP000077603">
    <property type="component" value="Chromosome"/>
</dbReference>
<dbReference type="InterPro" id="IPR040079">
    <property type="entry name" value="Glutathione_S-Trfase"/>
</dbReference>
<evidence type="ECO:0000313" key="4">
    <source>
        <dbReference type="Proteomes" id="UP000077603"/>
    </source>
</evidence>
<dbReference type="InterPro" id="IPR036249">
    <property type="entry name" value="Thioredoxin-like_sf"/>
</dbReference>
<dbReference type="PANTHER" id="PTHR44051:SF8">
    <property type="entry name" value="GLUTATHIONE S-TRANSFERASE GSTA"/>
    <property type="match status" value="1"/>
</dbReference>
<dbReference type="InterPro" id="IPR010987">
    <property type="entry name" value="Glutathione-S-Trfase_C-like"/>
</dbReference>
<gene>
    <name evidence="3" type="ORF">DA69_10495</name>
</gene>
<keyword evidence="3" id="KW-0808">Transferase</keyword>
<name>A0A172Y7G1_9CAUL</name>
<evidence type="ECO:0000259" key="2">
    <source>
        <dbReference type="PROSITE" id="PS50405"/>
    </source>
</evidence>
<dbReference type="Gene3D" id="3.40.30.10">
    <property type="entry name" value="Glutaredoxin"/>
    <property type="match status" value="1"/>
</dbReference>
<evidence type="ECO:0000313" key="3">
    <source>
        <dbReference type="EMBL" id="ANF55138.1"/>
    </source>
</evidence>
<dbReference type="PANTHER" id="PTHR44051">
    <property type="entry name" value="GLUTATHIONE S-TRANSFERASE-RELATED"/>
    <property type="match status" value="1"/>
</dbReference>
<dbReference type="OrthoDB" id="9794721at2"/>
<dbReference type="GO" id="GO:0016740">
    <property type="term" value="F:transferase activity"/>
    <property type="evidence" value="ECO:0007669"/>
    <property type="project" value="UniProtKB-KW"/>
</dbReference>
<dbReference type="AlphaFoldDB" id="A0A172Y7G1"/>
<dbReference type="SUPFAM" id="SSF47616">
    <property type="entry name" value="GST C-terminal domain-like"/>
    <property type="match status" value="1"/>
</dbReference>
<dbReference type="PROSITE" id="PS50404">
    <property type="entry name" value="GST_NTER"/>
    <property type="match status" value="1"/>
</dbReference>
<dbReference type="SUPFAM" id="SSF52833">
    <property type="entry name" value="Thioredoxin-like"/>
    <property type="match status" value="1"/>
</dbReference>
<keyword evidence="4" id="KW-1185">Reference proteome</keyword>
<dbReference type="CDD" id="cd00299">
    <property type="entry name" value="GST_C_family"/>
    <property type="match status" value="1"/>
</dbReference>
<dbReference type="Gene3D" id="1.20.1050.10">
    <property type="match status" value="1"/>
</dbReference>
<dbReference type="PROSITE" id="PS50405">
    <property type="entry name" value="GST_CTER"/>
    <property type="match status" value="1"/>
</dbReference>
<dbReference type="KEGG" id="bne:DA69_10495"/>
<dbReference type="Pfam" id="PF13409">
    <property type="entry name" value="GST_N_2"/>
    <property type="match status" value="1"/>
</dbReference>
<dbReference type="InterPro" id="IPR004045">
    <property type="entry name" value="Glutathione_S-Trfase_N"/>
</dbReference>
<organism evidence="3 4">
    <name type="scientific">Brevundimonas naejangsanensis</name>
    <dbReference type="NCBI Taxonomy" id="588932"/>
    <lineage>
        <taxon>Bacteria</taxon>
        <taxon>Pseudomonadati</taxon>
        <taxon>Pseudomonadota</taxon>
        <taxon>Alphaproteobacteria</taxon>
        <taxon>Caulobacterales</taxon>
        <taxon>Caulobacteraceae</taxon>
        <taxon>Brevundimonas</taxon>
    </lineage>
</organism>
<feature type="domain" description="GST N-terminal" evidence="1">
    <location>
        <begin position="3"/>
        <end position="85"/>
    </location>
</feature>
<sequence length="228" mass="25872">MSTPAVLYHFAFHPASRTARLALGEAKVEYSEELVRPWEGDCPLFEMNPSGMPPVLSVTEKGRGLTLCEQDAILGWLEDRSKGDFLLPSDPAERAEARRLATWFSRRFTDEVDAVLLHERMEKPLLRMGPPDARMLREGREFLKGHLTVLEPLAAGREWLAGRRLSQADLIAAGHLSVLDYFGEIAWASWPSLKLWYSKLKSRPCFRPLLGDRFPGVHPAPWYADLDF</sequence>
<feature type="domain" description="GST C-terminal" evidence="2">
    <location>
        <begin position="90"/>
        <end position="219"/>
    </location>
</feature>
<dbReference type="eggNOG" id="COG0625">
    <property type="taxonomic scope" value="Bacteria"/>
</dbReference>
<proteinExistence type="predicted"/>
<dbReference type="Pfam" id="PF00043">
    <property type="entry name" value="GST_C"/>
    <property type="match status" value="1"/>
</dbReference>
<protein>
    <submittedName>
        <fullName evidence="3">Glutathione S-transferase</fullName>
    </submittedName>
</protein>
<dbReference type="CDD" id="cd00570">
    <property type="entry name" value="GST_N_family"/>
    <property type="match status" value="1"/>
</dbReference>
<dbReference type="SFLD" id="SFLDS00019">
    <property type="entry name" value="Glutathione_Transferase_(cytos"/>
    <property type="match status" value="1"/>
</dbReference>
<accession>A0A172Y7G1</accession>
<dbReference type="RefSeq" id="WP_025976182.1">
    <property type="nucleotide sequence ID" value="NZ_CP015614.1"/>
</dbReference>
<dbReference type="InterPro" id="IPR036282">
    <property type="entry name" value="Glutathione-S-Trfase_C_sf"/>
</dbReference>
<dbReference type="EMBL" id="CP015614">
    <property type="protein sequence ID" value="ANF55138.1"/>
    <property type="molecule type" value="Genomic_DNA"/>
</dbReference>